<protein>
    <submittedName>
        <fullName evidence="3">Uncharacterized protein</fullName>
    </submittedName>
</protein>
<dbReference type="AlphaFoldDB" id="A0A9X2PJJ5"/>
<evidence type="ECO:0000313" key="7">
    <source>
        <dbReference type="Proteomes" id="UP001155027"/>
    </source>
</evidence>
<keyword evidence="2" id="KW-0812">Transmembrane</keyword>
<dbReference type="EMBL" id="JANUAE010000001">
    <property type="protein sequence ID" value="MCS3708515.1"/>
    <property type="molecule type" value="Genomic_DNA"/>
</dbReference>
<dbReference type="Proteomes" id="UP001155057">
    <property type="component" value="Unassembled WGS sequence"/>
</dbReference>
<evidence type="ECO:0000256" key="2">
    <source>
        <dbReference type="SAM" id="Phobius"/>
    </source>
</evidence>
<evidence type="ECO:0000313" key="6">
    <source>
        <dbReference type="EMBL" id="MCS4158730.1"/>
    </source>
</evidence>
<dbReference type="Proteomes" id="UP001155144">
    <property type="component" value="Unassembled WGS sequence"/>
</dbReference>
<feature type="region of interest" description="Disordered" evidence="1">
    <location>
        <begin position="132"/>
        <end position="153"/>
    </location>
</feature>
<keyword evidence="2" id="KW-0472">Membrane</keyword>
<dbReference type="Proteomes" id="UP001155110">
    <property type="component" value="Unassembled WGS sequence"/>
</dbReference>
<accession>A0A9X2PJJ5</accession>
<dbReference type="RefSeq" id="WP_043552491.1">
    <property type="nucleotide sequence ID" value="NZ_CALTRV010000006.1"/>
</dbReference>
<dbReference type="EMBL" id="JANUBL010000001">
    <property type="protein sequence ID" value="MCS4119783.1"/>
    <property type="molecule type" value="Genomic_DNA"/>
</dbReference>
<evidence type="ECO:0000256" key="1">
    <source>
        <dbReference type="SAM" id="MobiDB-lite"/>
    </source>
</evidence>
<organism evidence="3 7">
    <name type="scientific">Salinibacter ruber</name>
    <dbReference type="NCBI Taxonomy" id="146919"/>
    <lineage>
        <taxon>Bacteria</taxon>
        <taxon>Pseudomonadati</taxon>
        <taxon>Rhodothermota</taxon>
        <taxon>Rhodothermia</taxon>
        <taxon>Rhodothermales</taxon>
        <taxon>Salinibacteraceae</taxon>
        <taxon>Salinibacter</taxon>
    </lineage>
</organism>
<evidence type="ECO:0000313" key="4">
    <source>
        <dbReference type="EMBL" id="MCS3708515.1"/>
    </source>
</evidence>
<feature type="compositionally biased region" description="Polar residues" evidence="1">
    <location>
        <begin position="136"/>
        <end position="153"/>
    </location>
</feature>
<gene>
    <name evidence="5" type="ORF">GGP45_000101</name>
    <name evidence="4" type="ORF">GGP61_000102</name>
    <name evidence="3" type="ORF">GGP71_000071</name>
    <name evidence="6" type="ORF">GGP99_002709</name>
</gene>
<dbReference type="GeneID" id="83729023"/>
<proteinExistence type="predicted"/>
<keyword evidence="2" id="KW-1133">Transmembrane helix</keyword>
<reference evidence="3" key="1">
    <citation type="submission" date="2022-08" db="EMBL/GenBank/DDBJ databases">
        <title>Genomic Encyclopedia of Type Strains, Phase V (KMG-V): Genome sequencing to study the core and pangenomes of soil and plant-associated prokaryotes.</title>
        <authorList>
            <person name="Whitman W."/>
        </authorList>
    </citation>
    <scope>NUCLEOTIDE SEQUENCE</scope>
    <source>
        <strain evidence="3">0</strain>
        <strain evidence="6">SP3002</strain>
        <strain evidence="5">SP3026</strain>
        <strain evidence="4">SP3049</strain>
    </source>
</reference>
<feature type="transmembrane region" description="Helical" evidence="2">
    <location>
        <begin position="6"/>
        <end position="28"/>
    </location>
</feature>
<comment type="caution">
    <text evidence="3">The sequence shown here is derived from an EMBL/GenBank/DDBJ whole genome shotgun (WGS) entry which is preliminary data.</text>
</comment>
<evidence type="ECO:0000313" key="5">
    <source>
        <dbReference type="EMBL" id="MCS4119783.1"/>
    </source>
</evidence>
<name>A0A9X2PJJ5_9BACT</name>
<dbReference type="EMBL" id="JANUAU010000001">
    <property type="protein sequence ID" value="MCS3676175.1"/>
    <property type="molecule type" value="Genomic_DNA"/>
</dbReference>
<evidence type="ECO:0000313" key="3">
    <source>
        <dbReference type="EMBL" id="MCS3676175.1"/>
    </source>
</evidence>
<sequence>MATSSGTIQTAIQALLVVVIVGLTYFLYQSITEPYERIEREQRLTEQTRQRMTNVRTALVDYERDSASYPDSLNILLQHIRSDSVLAARQDSVFGRSINLDSLLFSPRTGNRFQYAVSDTGRVETYLLEDPDTDDQIGTLTGDPTQANAASWE</sequence>
<dbReference type="EMBL" id="JANTZM010000014">
    <property type="protein sequence ID" value="MCS4158730.1"/>
    <property type="molecule type" value="Genomic_DNA"/>
</dbReference>
<dbReference type="Proteomes" id="UP001155027">
    <property type="component" value="Unassembled WGS sequence"/>
</dbReference>